<dbReference type="GO" id="GO:0004341">
    <property type="term" value="F:gluconolactonase activity"/>
    <property type="evidence" value="ECO:0007669"/>
    <property type="project" value="TreeGrafter"/>
</dbReference>
<dbReference type="GO" id="GO:0019853">
    <property type="term" value="P:L-ascorbic acid biosynthetic process"/>
    <property type="evidence" value="ECO:0007669"/>
    <property type="project" value="TreeGrafter"/>
</dbReference>
<protein>
    <submittedName>
        <fullName evidence="5">SMP-30/gluconolactonase/LRE family protein</fullName>
    </submittedName>
</protein>
<keyword evidence="3" id="KW-0862">Zinc</keyword>
<organism evidence="5 6">
    <name type="scientific">Paracoccus denitrificans</name>
    <dbReference type="NCBI Taxonomy" id="266"/>
    <lineage>
        <taxon>Bacteria</taxon>
        <taxon>Pseudomonadati</taxon>
        <taxon>Pseudomonadota</taxon>
        <taxon>Alphaproteobacteria</taxon>
        <taxon>Rhodobacterales</taxon>
        <taxon>Paracoccaceae</taxon>
        <taxon>Paracoccus</taxon>
    </lineage>
</organism>
<dbReference type="AlphaFoldDB" id="A0A533I1D6"/>
<gene>
    <name evidence="5" type="ORF">DI616_18610</name>
</gene>
<evidence type="ECO:0000256" key="1">
    <source>
        <dbReference type="ARBA" id="ARBA00008853"/>
    </source>
</evidence>
<dbReference type="PANTHER" id="PTHR10907:SF47">
    <property type="entry name" value="REGUCALCIN"/>
    <property type="match status" value="1"/>
</dbReference>
<evidence type="ECO:0000256" key="3">
    <source>
        <dbReference type="PIRSR" id="PIRSR605511-2"/>
    </source>
</evidence>
<dbReference type="SUPFAM" id="SSF63829">
    <property type="entry name" value="Calcium-dependent phosphotriesterase"/>
    <property type="match status" value="1"/>
</dbReference>
<dbReference type="InterPro" id="IPR013658">
    <property type="entry name" value="SGL"/>
</dbReference>
<dbReference type="EMBL" id="VAFL01000024">
    <property type="protein sequence ID" value="TKW64307.1"/>
    <property type="molecule type" value="Genomic_DNA"/>
</dbReference>
<comment type="cofactor">
    <cofactor evidence="3">
        <name>Zn(2+)</name>
        <dbReference type="ChEBI" id="CHEBI:29105"/>
    </cofactor>
    <text evidence="3">Binds 1 divalent metal cation per subunit.</text>
</comment>
<feature type="active site" description="Proton donor/acceptor" evidence="2">
    <location>
        <position position="210"/>
    </location>
</feature>
<comment type="similarity">
    <text evidence="1">Belongs to the SMP-30/CGR1 family.</text>
</comment>
<dbReference type="GO" id="GO:0005509">
    <property type="term" value="F:calcium ion binding"/>
    <property type="evidence" value="ECO:0007669"/>
    <property type="project" value="TreeGrafter"/>
</dbReference>
<feature type="binding site" evidence="3">
    <location>
        <position position="113"/>
    </location>
    <ligand>
        <name>substrate</name>
    </ligand>
</feature>
<dbReference type="Gene3D" id="2.120.10.30">
    <property type="entry name" value="TolB, C-terminal domain"/>
    <property type="match status" value="1"/>
</dbReference>
<feature type="binding site" evidence="3">
    <location>
        <position position="28"/>
    </location>
    <ligand>
        <name>a divalent metal cation</name>
        <dbReference type="ChEBI" id="CHEBI:60240"/>
    </ligand>
</feature>
<reference evidence="5 6" key="1">
    <citation type="journal article" date="2017" name="Nat. Commun.">
        <title>In situ click chemistry generation of cyclooxygenase-2 inhibitors.</title>
        <authorList>
            <person name="Bhardwaj A."/>
            <person name="Kaur J."/>
            <person name="Wuest M."/>
            <person name="Wuest F."/>
        </authorList>
    </citation>
    <scope>NUCLEOTIDE SEQUENCE [LARGE SCALE GENOMIC DNA]</scope>
    <source>
        <strain evidence="5">S2_012_000_R3_94</strain>
    </source>
</reference>
<dbReference type="InterPro" id="IPR011042">
    <property type="entry name" value="6-blade_b-propeller_TolB-like"/>
</dbReference>
<name>A0A533I1D6_PARDE</name>
<dbReference type="InterPro" id="IPR005511">
    <property type="entry name" value="SMP-30"/>
</dbReference>
<evidence type="ECO:0000313" key="5">
    <source>
        <dbReference type="EMBL" id="TKW64307.1"/>
    </source>
</evidence>
<proteinExistence type="inferred from homology"/>
<dbReference type="Proteomes" id="UP000315344">
    <property type="component" value="Unassembled WGS sequence"/>
</dbReference>
<evidence type="ECO:0000256" key="2">
    <source>
        <dbReference type="PIRSR" id="PIRSR605511-1"/>
    </source>
</evidence>
<feature type="domain" description="SMP-30/Gluconolactonase/LRE-like region" evidence="4">
    <location>
        <begin position="26"/>
        <end position="268"/>
    </location>
</feature>
<comment type="caution">
    <text evidence="5">The sequence shown here is derived from an EMBL/GenBank/DDBJ whole genome shotgun (WGS) entry which is preliminary data.</text>
</comment>
<sequence>MNEANLSIDRRTDMQVEIVLNAKAQVGESPVWCDRKQVLWWVDIGACALHRFDPVTIEDRVWQFGCSLACIALTTGDDLVLGMADGFFRFTPETGALSLIARPEADRPENRPNDATMGRDGRFYFGTMKSQPDGIAGGALYRMDPDGQITHLMGGLHVSNGLAVSPDGATLYLSDSWKDVRRIWSFDLRDGIPSNQREFFDTAGRPGRPDGGCIDAEGHYWSAAIDGGQLLRIAPDGTVERIIETPVKKPTKCCFGGPELDVLYVTSLGATDDSAAGGALMALRPGIRGLPEPRLPL</sequence>
<dbReference type="PRINTS" id="PR01790">
    <property type="entry name" value="SMP30FAMILY"/>
</dbReference>
<feature type="binding site" evidence="3">
    <location>
        <position position="160"/>
    </location>
    <ligand>
        <name>a divalent metal cation</name>
        <dbReference type="ChEBI" id="CHEBI:60240"/>
    </ligand>
</feature>
<dbReference type="PANTHER" id="PTHR10907">
    <property type="entry name" value="REGUCALCIN"/>
    <property type="match status" value="1"/>
</dbReference>
<dbReference type="Pfam" id="PF08450">
    <property type="entry name" value="SGL"/>
    <property type="match status" value="1"/>
</dbReference>
<evidence type="ECO:0000259" key="4">
    <source>
        <dbReference type="Pfam" id="PF08450"/>
    </source>
</evidence>
<keyword evidence="3" id="KW-0479">Metal-binding</keyword>
<accession>A0A533I1D6</accession>
<evidence type="ECO:0000313" key="6">
    <source>
        <dbReference type="Proteomes" id="UP000315344"/>
    </source>
</evidence>
<feature type="binding site" evidence="3">
    <location>
        <position position="111"/>
    </location>
    <ligand>
        <name>substrate</name>
    </ligand>
</feature>
<feature type="binding site" evidence="3">
    <location>
        <position position="210"/>
    </location>
    <ligand>
        <name>a divalent metal cation</name>
        <dbReference type="ChEBI" id="CHEBI:60240"/>
    </ligand>
</feature>